<comment type="caution">
    <text evidence="2">The sequence shown here is derived from an EMBL/GenBank/DDBJ whole genome shotgun (WGS) entry which is preliminary data.</text>
</comment>
<dbReference type="RefSeq" id="WP_064859206.1">
    <property type="nucleotide sequence ID" value="NZ_LZSF01000134.1"/>
</dbReference>
<evidence type="ECO:0000259" key="1">
    <source>
        <dbReference type="Pfam" id="PF13175"/>
    </source>
</evidence>
<feature type="domain" description="Endonuclease GajA/Old nuclease/RecF-like AAA" evidence="1">
    <location>
        <begin position="1"/>
        <end position="86"/>
    </location>
</feature>
<sequence length="99" mass="10914">MRISRIEIANHSRIRDLVLEVRGHAVIVGANDVGKSSVLRLLNLLLGSTTGTLYQQLGISDLRDPTTDLAVEVTLIDFDDADRTLFTSEIDVNMGLLHE</sequence>
<evidence type="ECO:0000313" key="3">
    <source>
        <dbReference type="Proteomes" id="UP000093962"/>
    </source>
</evidence>
<organism evidence="2 3">
    <name type="scientific">Mycolicibacterium mucogenicum</name>
    <name type="common">Mycobacterium mucogenicum</name>
    <dbReference type="NCBI Taxonomy" id="56689"/>
    <lineage>
        <taxon>Bacteria</taxon>
        <taxon>Bacillati</taxon>
        <taxon>Actinomycetota</taxon>
        <taxon>Actinomycetes</taxon>
        <taxon>Mycobacteriales</taxon>
        <taxon>Mycobacteriaceae</taxon>
        <taxon>Mycolicibacterium</taxon>
    </lineage>
</organism>
<gene>
    <name evidence="2" type="ORF">A5642_21650</name>
</gene>
<dbReference type="Proteomes" id="UP000093962">
    <property type="component" value="Unassembled WGS sequence"/>
</dbReference>
<dbReference type="Gene3D" id="3.40.50.300">
    <property type="entry name" value="P-loop containing nucleotide triphosphate hydrolases"/>
    <property type="match status" value="1"/>
</dbReference>
<dbReference type="OrthoDB" id="3237462at2"/>
<name>A0A1A0MN66_MYCMU</name>
<dbReference type="InterPro" id="IPR041685">
    <property type="entry name" value="AAA_GajA/Old/RecF-like"/>
</dbReference>
<dbReference type="Pfam" id="PF13175">
    <property type="entry name" value="AAA_15"/>
    <property type="match status" value="1"/>
</dbReference>
<protein>
    <recommendedName>
        <fullName evidence="1">Endonuclease GajA/Old nuclease/RecF-like AAA domain-containing protein</fullName>
    </recommendedName>
</protein>
<proteinExistence type="predicted"/>
<dbReference type="EMBL" id="LZSF01000134">
    <property type="protein sequence ID" value="OBA86852.1"/>
    <property type="molecule type" value="Genomic_DNA"/>
</dbReference>
<accession>A0A1A0MN66</accession>
<dbReference type="SUPFAM" id="SSF52540">
    <property type="entry name" value="P-loop containing nucleoside triphosphate hydrolases"/>
    <property type="match status" value="1"/>
</dbReference>
<dbReference type="AlphaFoldDB" id="A0A1A0MN66"/>
<dbReference type="InterPro" id="IPR027417">
    <property type="entry name" value="P-loop_NTPase"/>
</dbReference>
<reference evidence="2 3" key="1">
    <citation type="submission" date="2016-06" db="EMBL/GenBank/DDBJ databases">
        <authorList>
            <person name="Kjaerup R.B."/>
            <person name="Dalgaard T.S."/>
            <person name="Juul-Madsen H.R."/>
        </authorList>
    </citation>
    <scope>NUCLEOTIDE SEQUENCE [LARGE SCALE GENOMIC DNA]</scope>
    <source>
        <strain evidence="2 3">1199456.5</strain>
    </source>
</reference>
<evidence type="ECO:0000313" key="2">
    <source>
        <dbReference type="EMBL" id="OBA86852.1"/>
    </source>
</evidence>